<evidence type="ECO:0000313" key="8">
    <source>
        <dbReference type="EMBL" id="SFL09631.1"/>
    </source>
</evidence>
<comment type="similarity">
    <text evidence="2">Belongs to the glycosyl hydrolase 8 (cellulase D) family.</text>
</comment>
<dbReference type="GO" id="GO:0030245">
    <property type="term" value="P:cellulose catabolic process"/>
    <property type="evidence" value="ECO:0007669"/>
    <property type="project" value="UniProtKB-KW"/>
</dbReference>
<dbReference type="EMBL" id="FOSQ01000019">
    <property type="protein sequence ID" value="SFL09631.1"/>
    <property type="molecule type" value="Genomic_DNA"/>
</dbReference>
<sequence>MGSAGQATWRSFKSRFVSPDGRIIDPATPGFTHSEGQAWALLLAEHHDDREAFGRILAWTRQRLAVRPDRLLAWRYRTDGGGVVDDPNNATDADLCFAWALLRASRRWPSAGLQGAAVAVANDIRRLLVRSIGGRLVLLPGARGFEHDRFVVANPSYYVFAALDDFAAALEDDGWRRLADNGERLLHDARFGRWSLTPDWVRVARQDGRVSMLPSRGERFSYDAVRVPLYLTWSRRSAPSLLDPYASFWTDRAHAYLPAWSNLTDDGVSPYSAGPGIRAIASLTVAAAGKSPADLPPPGGEPDNFYHAALALLTQMAARESGLGPAAVSSSAARVDRLQRFLG</sequence>
<evidence type="ECO:0000256" key="1">
    <source>
        <dbReference type="ARBA" id="ARBA00000966"/>
    </source>
</evidence>
<evidence type="ECO:0000256" key="6">
    <source>
        <dbReference type="ARBA" id="ARBA00023295"/>
    </source>
</evidence>
<evidence type="ECO:0000256" key="5">
    <source>
        <dbReference type="ARBA" id="ARBA00023001"/>
    </source>
</evidence>
<keyword evidence="5" id="KW-0136">Cellulose degradation</keyword>
<dbReference type="InterPro" id="IPR002037">
    <property type="entry name" value="Glyco_hydro_8"/>
</dbReference>
<evidence type="ECO:0000256" key="3">
    <source>
        <dbReference type="ARBA" id="ARBA00012601"/>
    </source>
</evidence>
<proteinExistence type="inferred from homology"/>
<dbReference type="InterPro" id="IPR008928">
    <property type="entry name" value="6-hairpin_glycosidase_sf"/>
</dbReference>
<protein>
    <recommendedName>
        <fullName evidence="3">cellulase</fullName>
        <ecNumber evidence="3">3.2.1.4</ecNumber>
    </recommendedName>
</protein>
<name>A0A1I4EZS3_9PROT</name>
<dbReference type="Gene3D" id="1.50.10.10">
    <property type="match status" value="1"/>
</dbReference>
<keyword evidence="7" id="KW-0119">Carbohydrate metabolism</keyword>
<reference evidence="8 9" key="1">
    <citation type="submission" date="2016-10" db="EMBL/GenBank/DDBJ databases">
        <authorList>
            <person name="de Groot N.N."/>
        </authorList>
    </citation>
    <scope>NUCLEOTIDE SEQUENCE [LARGE SCALE GENOMIC DNA]</scope>
    <source>
        <strain evidence="8 9">DSM 19981</strain>
    </source>
</reference>
<dbReference type="GO" id="GO:0008810">
    <property type="term" value="F:cellulase activity"/>
    <property type="evidence" value="ECO:0007669"/>
    <property type="project" value="UniProtKB-EC"/>
</dbReference>
<evidence type="ECO:0000256" key="7">
    <source>
        <dbReference type="ARBA" id="ARBA00023326"/>
    </source>
</evidence>
<dbReference type="EC" id="3.2.1.4" evidence="3"/>
<evidence type="ECO:0000256" key="2">
    <source>
        <dbReference type="ARBA" id="ARBA00009209"/>
    </source>
</evidence>
<accession>A0A1I4EZS3</accession>
<dbReference type="Proteomes" id="UP000199473">
    <property type="component" value="Unassembled WGS sequence"/>
</dbReference>
<dbReference type="STRING" id="1123062.SAMN02745775_11951"/>
<keyword evidence="6" id="KW-0326">Glycosidase</keyword>
<evidence type="ECO:0000313" key="9">
    <source>
        <dbReference type="Proteomes" id="UP000199473"/>
    </source>
</evidence>
<dbReference type="SUPFAM" id="SSF48208">
    <property type="entry name" value="Six-hairpin glycosidases"/>
    <property type="match status" value="1"/>
</dbReference>
<dbReference type="Pfam" id="PF01270">
    <property type="entry name" value="Glyco_hydro_8"/>
    <property type="match status" value="1"/>
</dbReference>
<comment type="catalytic activity">
    <reaction evidence="1">
        <text>Endohydrolysis of (1-&gt;4)-beta-D-glucosidic linkages in cellulose, lichenin and cereal beta-D-glucans.</text>
        <dbReference type="EC" id="3.2.1.4"/>
    </reaction>
</comment>
<keyword evidence="7" id="KW-0624">Polysaccharide degradation</keyword>
<dbReference type="AlphaFoldDB" id="A0A1I4EZS3"/>
<organism evidence="8 9">
    <name type="scientific">Falsiroseomonas stagni DSM 19981</name>
    <dbReference type="NCBI Taxonomy" id="1123062"/>
    <lineage>
        <taxon>Bacteria</taxon>
        <taxon>Pseudomonadati</taxon>
        <taxon>Pseudomonadota</taxon>
        <taxon>Alphaproteobacteria</taxon>
        <taxon>Acetobacterales</taxon>
        <taxon>Roseomonadaceae</taxon>
        <taxon>Falsiroseomonas</taxon>
    </lineage>
</organism>
<evidence type="ECO:0000256" key="4">
    <source>
        <dbReference type="ARBA" id="ARBA00022801"/>
    </source>
</evidence>
<keyword evidence="9" id="KW-1185">Reference proteome</keyword>
<gene>
    <name evidence="8" type="ORF">SAMN02745775_11951</name>
</gene>
<dbReference type="InterPro" id="IPR012341">
    <property type="entry name" value="6hp_glycosidase-like_sf"/>
</dbReference>
<keyword evidence="4" id="KW-0378">Hydrolase</keyword>
<dbReference type="PRINTS" id="PR00735">
    <property type="entry name" value="GLHYDRLASE8"/>
</dbReference>